<dbReference type="STRING" id="273121.WS1762"/>
<dbReference type="HOGENOM" id="CLU_2756817_0_0_7"/>
<evidence type="ECO:0000313" key="1">
    <source>
        <dbReference type="EMBL" id="CAE10784.1"/>
    </source>
</evidence>
<protein>
    <submittedName>
        <fullName evidence="1">Uncharacterized protein</fullName>
    </submittedName>
</protein>
<accession>Q7MR33</accession>
<dbReference type="AlphaFoldDB" id="Q7MR33"/>
<dbReference type="KEGG" id="wsu:WS1762"/>
<name>Q7MR33_WOLSU</name>
<proteinExistence type="predicted"/>
<evidence type="ECO:0000313" key="2">
    <source>
        <dbReference type="Proteomes" id="UP000000422"/>
    </source>
</evidence>
<reference evidence="1 2" key="1">
    <citation type="journal article" date="2003" name="Proc. Natl. Acad. Sci. U.S.A.">
        <title>Complete genome sequence and analysis of Wolinella succinogenes.</title>
        <authorList>
            <person name="Baar C."/>
            <person name="Eppinger M."/>
            <person name="Raddatz G."/>
            <person name="Simon JM."/>
            <person name="Lanz C."/>
            <person name="Klimmek O."/>
            <person name="Nandakumar R."/>
            <person name="Gross R."/>
            <person name="Rosinus A."/>
            <person name="Keller H."/>
            <person name="Jagtap P."/>
            <person name="Linke B."/>
            <person name="Meyer F."/>
            <person name="Lederer H."/>
            <person name="Schuster S.C."/>
        </authorList>
    </citation>
    <scope>NUCLEOTIDE SEQUENCE [LARGE SCALE GENOMIC DNA]</scope>
    <source>
        <strain evidence="2">ATCC 29543 / DSM 1740 / CCUG 13145 / JCM 31913 / LMG 7466 / NCTC 11488 / FDC 602W</strain>
    </source>
</reference>
<dbReference type="Proteomes" id="UP000000422">
    <property type="component" value="Chromosome"/>
</dbReference>
<dbReference type="EMBL" id="BX571661">
    <property type="protein sequence ID" value="CAE10784.1"/>
    <property type="molecule type" value="Genomic_DNA"/>
</dbReference>
<keyword evidence="2" id="KW-1185">Reference proteome</keyword>
<organism evidence="2">
    <name type="scientific">Wolinella succinogenes (strain ATCC 29543 / DSM 1740 / CCUG 13145 / JCM 31913 / LMG 7466 / NCTC 11488 / FDC 602W)</name>
    <name type="common">Vibrio succinogenes</name>
    <dbReference type="NCBI Taxonomy" id="273121"/>
    <lineage>
        <taxon>Bacteria</taxon>
        <taxon>Pseudomonadati</taxon>
        <taxon>Campylobacterota</taxon>
        <taxon>Epsilonproteobacteria</taxon>
        <taxon>Campylobacterales</taxon>
        <taxon>Helicobacteraceae</taxon>
        <taxon>Wolinella</taxon>
    </lineage>
</organism>
<gene>
    <name evidence="1" type="ordered locus">WS1762</name>
</gene>
<sequence>MARRMIPLKSEIKCFKKSYKVSLALRAPKAPQAPLMVLARNRASFLRGFLTKPSKALLRAEHSLARSLKS</sequence>